<dbReference type="AlphaFoldDB" id="A0A146K8H0"/>
<dbReference type="EMBL" id="GDID01003699">
    <property type="protein sequence ID" value="JAP92907.1"/>
    <property type="molecule type" value="Transcribed_RNA"/>
</dbReference>
<proteinExistence type="predicted"/>
<feature type="non-terminal residue" evidence="1">
    <location>
        <position position="1"/>
    </location>
</feature>
<gene>
    <name evidence="1" type="ORF">TPC1_15000</name>
</gene>
<reference evidence="1" key="1">
    <citation type="submission" date="2015-07" db="EMBL/GenBank/DDBJ databases">
        <title>Adaptation to a free-living lifestyle via gene acquisitions in the diplomonad Trepomonas sp. PC1.</title>
        <authorList>
            <person name="Xu F."/>
            <person name="Jerlstrom-Hultqvist J."/>
            <person name="Kolisko M."/>
            <person name="Simpson A.G.B."/>
            <person name="Roger A.J."/>
            <person name="Svard S.G."/>
            <person name="Andersson J.O."/>
        </authorList>
    </citation>
    <scope>NUCLEOTIDE SEQUENCE</scope>
    <source>
        <strain evidence="1">PC1</strain>
    </source>
</reference>
<organism evidence="1">
    <name type="scientific">Trepomonas sp. PC1</name>
    <dbReference type="NCBI Taxonomy" id="1076344"/>
    <lineage>
        <taxon>Eukaryota</taxon>
        <taxon>Metamonada</taxon>
        <taxon>Diplomonadida</taxon>
        <taxon>Hexamitidae</taxon>
        <taxon>Hexamitinae</taxon>
        <taxon>Trepomonas</taxon>
    </lineage>
</organism>
<sequence>ILYIAPQLSYFRMFISAYCGIFKQESIYVTSVEECEQILTNQVLEPNLKQFNICYFINNLIDLEKSRKIILAFSQHEINYITSNNILIQIHDRQKIPQIIFICDHLVWYQMNQSATISLISHQQILLPQLEISSIPELLLTTKLNYNLENTLKQFIQFGATKNQIQRNTQESIILMQYQFQMNDIRKENYIQDVNWKIHVIESHVKHSINFFYQILAPNFDLNTSVEESLIIQSMINFNLLRLGLFEIQKPKIYSQKVRKQQQPDIDIKQRAKSEMKDQININHSGSDLNGTFYKIQNNQIVKQFVKNIITQQNYTLLSELSGLNQDEFSRRDQVLRIKKPSSFQKITFDDVMDSTIRDILSDGIKTNGIGNLNSLKYQ</sequence>
<evidence type="ECO:0000313" key="1">
    <source>
        <dbReference type="EMBL" id="JAP92907.1"/>
    </source>
</evidence>
<accession>A0A146K8H0</accession>
<protein>
    <submittedName>
        <fullName evidence="1">Uncharacterized protein</fullName>
    </submittedName>
</protein>
<feature type="non-terminal residue" evidence="1">
    <location>
        <position position="379"/>
    </location>
</feature>
<name>A0A146K8H0_9EUKA</name>